<dbReference type="Gene3D" id="3.30.1180.10">
    <property type="match status" value="1"/>
</dbReference>
<dbReference type="InterPro" id="IPR003797">
    <property type="entry name" value="DegV"/>
</dbReference>
<dbReference type="EMBL" id="DXIQ01000003">
    <property type="protein sequence ID" value="HIV37403.1"/>
    <property type="molecule type" value="Genomic_DNA"/>
</dbReference>
<dbReference type="GO" id="GO:0008289">
    <property type="term" value="F:lipid binding"/>
    <property type="evidence" value="ECO:0007669"/>
    <property type="project" value="UniProtKB-KW"/>
</dbReference>
<keyword evidence="1" id="KW-0446">Lipid-binding</keyword>
<dbReference type="Gene3D" id="3.40.50.10170">
    <property type="match status" value="1"/>
</dbReference>
<dbReference type="SUPFAM" id="SSF82549">
    <property type="entry name" value="DAK1/DegV-like"/>
    <property type="match status" value="1"/>
</dbReference>
<dbReference type="PANTHER" id="PTHR33434:SF2">
    <property type="entry name" value="FATTY ACID-BINDING PROTEIN TM_1468"/>
    <property type="match status" value="1"/>
</dbReference>
<gene>
    <name evidence="2" type="ORF">H9747_00135</name>
</gene>
<dbReference type="InterPro" id="IPR043168">
    <property type="entry name" value="DegV_C"/>
</dbReference>
<evidence type="ECO:0000313" key="2">
    <source>
        <dbReference type="EMBL" id="HIV37403.1"/>
    </source>
</evidence>
<dbReference type="Pfam" id="PF02645">
    <property type="entry name" value="DegV"/>
    <property type="match status" value="1"/>
</dbReference>
<dbReference type="Proteomes" id="UP000886814">
    <property type="component" value="Unassembled WGS sequence"/>
</dbReference>
<dbReference type="InterPro" id="IPR050270">
    <property type="entry name" value="DegV_domain_contain"/>
</dbReference>
<reference evidence="2" key="1">
    <citation type="journal article" date="2021" name="PeerJ">
        <title>Extensive microbial diversity within the chicken gut microbiome revealed by metagenomics and culture.</title>
        <authorList>
            <person name="Gilroy R."/>
            <person name="Ravi A."/>
            <person name="Getino M."/>
            <person name="Pursley I."/>
            <person name="Horton D.L."/>
            <person name="Alikhan N.F."/>
            <person name="Baker D."/>
            <person name="Gharbi K."/>
            <person name="Hall N."/>
            <person name="Watson M."/>
            <person name="Adriaenssens E.M."/>
            <person name="Foster-Nyarko E."/>
            <person name="Jarju S."/>
            <person name="Secka A."/>
            <person name="Antonio M."/>
            <person name="Oren A."/>
            <person name="Chaudhuri R.R."/>
            <person name="La Ragione R."/>
            <person name="Hildebrand F."/>
            <person name="Pallen M.J."/>
        </authorList>
    </citation>
    <scope>NUCLEOTIDE SEQUENCE</scope>
    <source>
        <strain evidence="2">CHK195-9823</strain>
    </source>
</reference>
<protein>
    <submittedName>
        <fullName evidence="2">DegV family protein</fullName>
    </submittedName>
</protein>
<comment type="caution">
    <text evidence="2">The sequence shown here is derived from an EMBL/GenBank/DDBJ whole genome shotgun (WGS) entry which is preliminary data.</text>
</comment>
<accession>A0A9D1PBZ1</accession>
<dbReference type="PANTHER" id="PTHR33434">
    <property type="entry name" value="DEGV DOMAIN-CONTAINING PROTEIN DR_1986-RELATED"/>
    <property type="match status" value="1"/>
</dbReference>
<evidence type="ECO:0000256" key="1">
    <source>
        <dbReference type="ARBA" id="ARBA00023121"/>
    </source>
</evidence>
<sequence>MKFGIVSDSSCDLSAQYTEQEQITIVSFYVSFDGEKYLREGKDIAVTDFYREMADNQGCYPKTSMPSVQDYIDAFLPFMKKGMPVLCICLTKKFSGSMQSAINAKEELMEDYPQAEIYVMDSQLVTAIQGLFVQEAVRLRNQGLSLEEAVKALEKIRNSGHIFFTTKDLKYLEHGGRIGKAASLAGSVLNIKPLLQYYDGELGPTELCRGRKKSLLKVVDMFIEYLEKKKINLEEYLMVTGVGLDVPEYKTFKDDLKEKLMEKGYPVKEWLQIQIGATIGVHTGPYPIGVGILKKAEI</sequence>
<reference evidence="2" key="2">
    <citation type="submission" date="2021-04" db="EMBL/GenBank/DDBJ databases">
        <authorList>
            <person name="Gilroy R."/>
        </authorList>
    </citation>
    <scope>NUCLEOTIDE SEQUENCE</scope>
    <source>
        <strain evidence="2">CHK195-9823</strain>
    </source>
</reference>
<name>A0A9D1PBZ1_9FIRM</name>
<organism evidence="2 3">
    <name type="scientific">Candidatus Blautia stercorigallinarum</name>
    <dbReference type="NCBI Taxonomy" id="2838501"/>
    <lineage>
        <taxon>Bacteria</taxon>
        <taxon>Bacillati</taxon>
        <taxon>Bacillota</taxon>
        <taxon>Clostridia</taxon>
        <taxon>Lachnospirales</taxon>
        <taxon>Lachnospiraceae</taxon>
        <taxon>Blautia</taxon>
    </lineage>
</organism>
<dbReference type="PROSITE" id="PS51482">
    <property type="entry name" value="DEGV"/>
    <property type="match status" value="1"/>
</dbReference>
<dbReference type="AlphaFoldDB" id="A0A9D1PBZ1"/>
<proteinExistence type="predicted"/>
<evidence type="ECO:0000313" key="3">
    <source>
        <dbReference type="Proteomes" id="UP000886814"/>
    </source>
</evidence>
<dbReference type="NCBIfam" id="TIGR00762">
    <property type="entry name" value="DegV"/>
    <property type="match status" value="1"/>
</dbReference>